<feature type="zinc finger region" description="C3H1-type" evidence="4">
    <location>
        <begin position="67"/>
        <end position="95"/>
    </location>
</feature>
<dbReference type="SUPFAM" id="SSF90229">
    <property type="entry name" value="CCCH zinc finger"/>
    <property type="match status" value="1"/>
</dbReference>
<organism evidence="6 7">
    <name type="scientific">Schizophyllum amplum</name>
    <dbReference type="NCBI Taxonomy" id="97359"/>
    <lineage>
        <taxon>Eukaryota</taxon>
        <taxon>Fungi</taxon>
        <taxon>Dikarya</taxon>
        <taxon>Basidiomycota</taxon>
        <taxon>Agaricomycotina</taxon>
        <taxon>Agaricomycetes</taxon>
        <taxon>Agaricomycetidae</taxon>
        <taxon>Agaricales</taxon>
        <taxon>Schizophyllaceae</taxon>
        <taxon>Schizophyllum</taxon>
    </lineage>
</organism>
<gene>
    <name evidence="6" type="ORF">BD626DRAFT_164929</name>
</gene>
<comment type="caution">
    <text evidence="6">The sequence shown here is derived from an EMBL/GenBank/DDBJ whole genome shotgun (WGS) entry which is preliminary data.</text>
</comment>
<dbReference type="Gene3D" id="3.30.1370.210">
    <property type="match status" value="1"/>
</dbReference>
<keyword evidence="1 4" id="KW-0479">Metal-binding</keyword>
<dbReference type="Proteomes" id="UP000320762">
    <property type="component" value="Unassembled WGS sequence"/>
</dbReference>
<feature type="zinc finger region" description="C3H1-type" evidence="4">
    <location>
        <begin position="112"/>
        <end position="140"/>
    </location>
</feature>
<evidence type="ECO:0000259" key="5">
    <source>
        <dbReference type="PROSITE" id="PS50103"/>
    </source>
</evidence>
<keyword evidence="2 4" id="KW-0863">Zinc-finger</keyword>
<feature type="domain" description="C3H1-type" evidence="5">
    <location>
        <begin position="112"/>
        <end position="140"/>
    </location>
</feature>
<dbReference type="OrthoDB" id="410307at2759"/>
<proteinExistence type="predicted"/>
<evidence type="ECO:0000256" key="1">
    <source>
        <dbReference type="ARBA" id="ARBA00022723"/>
    </source>
</evidence>
<reference evidence="6 7" key="1">
    <citation type="journal article" date="2019" name="New Phytol.">
        <title>Comparative genomics reveals unique wood-decay strategies and fruiting body development in the Schizophyllaceae.</title>
        <authorList>
            <person name="Almasi E."/>
            <person name="Sahu N."/>
            <person name="Krizsan K."/>
            <person name="Balint B."/>
            <person name="Kovacs G.M."/>
            <person name="Kiss B."/>
            <person name="Cseklye J."/>
            <person name="Drula E."/>
            <person name="Henrissat B."/>
            <person name="Nagy I."/>
            <person name="Chovatia M."/>
            <person name="Adam C."/>
            <person name="LaButti K."/>
            <person name="Lipzen A."/>
            <person name="Riley R."/>
            <person name="Grigoriev I.V."/>
            <person name="Nagy L.G."/>
        </authorList>
    </citation>
    <scope>NUCLEOTIDE SEQUENCE [LARGE SCALE GENOMIC DNA]</scope>
    <source>
        <strain evidence="6 7">NL-1724</strain>
    </source>
</reference>
<dbReference type="AlphaFoldDB" id="A0A550CPU1"/>
<dbReference type="EMBL" id="VDMD01000003">
    <property type="protein sequence ID" value="TRM66820.1"/>
    <property type="molecule type" value="Genomic_DNA"/>
</dbReference>
<keyword evidence="3 4" id="KW-0862">Zinc</keyword>
<name>A0A550CPU1_9AGAR</name>
<dbReference type="InterPro" id="IPR000571">
    <property type="entry name" value="Znf_CCCH"/>
</dbReference>
<feature type="domain" description="C3H1-type" evidence="5">
    <location>
        <begin position="67"/>
        <end position="95"/>
    </location>
</feature>
<protein>
    <recommendedName>
        <fullName evidence="5">C3H1-type domain-containing protein</fullName>
    </recommendedName>
</protein>
<dbReference type="InterPro" id="IPR036855">
    <property type="entry name" value="Znf_CCCH_sf"/>
</dbReference>
<dbReference type="PROSITE" id="PS50103">
    <property type="entry name" value="ZF_C3H1"/>
    <property type="match status" value="2"/>
</dbReference>
<evidence type="ECO:0000256" key="3">
    <source>
        <dbReference type="ARBA" id="ARBA00022833"/>
    </source>
</evidence>
<evidence type="ECO:0000256" key="2">
    <source>
        <dbReference type="ARBA" id="ARBA00022771"/>
    </source>
</evidence>
<accession>A0A550CPU1</accession>
<dbReference type="SMART" id="SM00356">
    <property type="entry name" value="ZnF_C3H1"/>
    <property type="match status" value="3"/>
</dbReference>
<evidence type="ECO:0000313" key="7">
    <source>
        <dbReference type="Proteomes" id="UP000320762"/>
    </source>
</evidence>
<dbReference type="STRING" id="97359.A0A550CPU1"/>
<evidence type="ECO:0000256" key="4">
    <source>
        <dbReference type="PROSITE-ProRule" id="PRU00723"/>
    </source>
</evidence>
<dbReference type="GO" id="GO:0008270">
    <property type="term" value="F:zinc ion binding"/>
    <property type="evidence" value="ECO:0007669"/>
    <property type="project" value="UniProtKB-KW"/>
</dbReference>
<keyword evidence="7" id="KW-1185">Reference proteome</keyword>
<evidence type="ECO:0000313" key="6">
    <source>
        <dbReference type="EMBL" id="TRM66820.1"/>
    </source>
</evidence>
<sequence>MDFASPEIYRQAMLYLAAQDLLAKGYPAFGRLTAAPAQVAQEQPSAPVLSAATHDAHTPVALSNLLARNTKLCSHFCRGIPCPQGEECTFIHDAEIFESQLRDPKSGLIQNGAPRPHCWSHIQGYCAKRDAGCRYYHPKDRELYYRYTPCGQFRICNSSSCPFRHPVAIHREADKPQTAFAPADREDDFVIGAKQDLPFPKPATANVPHACCLHAASVEHEHQTPNASAGSTLRNTNSVDYFVRQAIARQRANEQDKRTAKAAMPLYVDVDVGSRSLKPIPEHAMPRRMSAADLPWRRETPRVTIPVVERTKNLRKGSCV</sequence>